<dbReference type="InterPro" id="IPR000182">
    <property type="entry name" value="GNAT_dom"/>
</dbReference>
<gene>
    <name evidence="2" type="ORF">SAMN05660748_0073</name>
</gene>
<dbReference type="PROSITE" id="PS51186">
    <property type="entry name" value="GNAT"/>
    <property type="match status" value="1"/>
</dbReference>
<accession>A0A285UWF3</accession>
<dbReference type="InterPro" id="IPR016181">
    <property type="entry name" value="Acyl_CoA_acyltransferase"/>
</dbReference>
<feature type="domain" description="N-acetyltransferase" evidence="1">
    <location>
        <begin position="9"/>
        <end position="165"/>
    </location>
</feature>
<dbReference type="GO" id="GO:0016747">
    <property type="term" value="F:acyltransferase activity, transferring groups other than amino-acyl groups"/>
    <property type="evidence" value="ECO:0007669"/>
    <property type="project" value="InterPro"/>
</dbReference>
<organism evidence="2 3">
    <name type="scientific">Blastococcus aggregatus</name>
    <dbReference type="NCBI Taxonomy" id="38502"/>
    <lineage>
        <taxon>Bacteria</taxon>
        <taxon>Bacillati</taxon>
        <taxon>Actinomycetota</taxon>
        <taxon>Actinomycetes</taxon>
        <taxon>Geodermatophilales</taxon>
        <taxon>Geodermatophilaceae</taxon>
        <taxon>Blastococcus</taxon>
    </lineage>
</organism>
<keyword evidence="3" id="KW-1185">Reference proteome</keyword>
<dbReference type="PANTHER" id="PTHR43792">
    <property type="entry name" value="GNAT FAMILY, PUTATIVE (AFU_ORTHOLOGUE AFUA_3G00765)-RELATED-RELATED"/>
    <property type="match status" value="1"/>
</dbReference>
<dbReference type="InterPro" id="IPR051531">
    <property type="entry name" value="N-acetyltransferase"/>
</dbReference>
<evidence type="ECO:0000259" key="1">
    <source>
        <dbReference type="PROSITE" id="PS51186"/>
    </source>
</evidence>
<keyword evidence="2" id="KW-0808">Transferase</keyword>
<dbReference type="OrthoDB" id="3533156at2"/>
<proteinExistence type="predicted"/>
<dbReference type="EMBL" id="OBQI01000001">
    <property type="protein sequence ID" value="SOC46149.1"/>
    <property type="molecule type" value="Genomic_DNA"/>
</dbReference>
<protein>
    <submittedName>
        <fullName evidence="2">Protein N-acetyltransferase, RimJ/RimL family</fullName>
    </submittedName>
</protein>
<dbReference type="SUPFAM" id="SSF55729">
    <property type="entry name" value="Acyl-CoA N-acyltransferases (Nat)"/>
    <property type="match status" value="1"/>
</dbReference>
<evidence type="ECO:0000313" key="2">
    <source>
        <dbReference type="EMBL" id="SOC46149.1"/>
    </source>
</evidence>
<dbReference type="Pfam" id="PF13302">
    <property type="entry name" value="Acetyltransf_3"/>
    <property type="match status" value="1"/>
</dbReference>
<reference evidence="3" key="1">
    <citation type="submission" date="2017-08" db="EMBL/GenBank/DDBJ databases">
        <authorList>
            <person name="Varghese N."/>
            <person name="Submissions S."/>
        </authorList>
    </citation>
    <scope>NUCLEOTIDE SEQUENCE [LARGE SCALE GENOMIC DNA]</scope>
    <source>
        <strain evidence="3">DSM 4725</strain>
    </source>
</reference>
<sequence>MGRFTTARLVAIPVTLEDTPMFERLWADERVGRTLGRIRTAQQVHEAVVASIEHWQRHGFGRWVLWDGRQAVGTVKLAEWLALGRPEVELGYALLPAFWGRGYASEAGAGALEHAQDQLGLTEVVAFALPGNQRSRAVLERLDFGHEERLLLGGREHVLRRRQLNKRSSGAAG</sequence>
<dbReference type="Proteomes" id="UP000219435">
    <property type="component" value="Unassembled WGS sequence"/>
</dbReference>
<evidence type="ECO:0000313" key="3">
    <source>
        <dbReference type="Proteomes" id="UP000219435"/>
    </source>
</evidence>
<dbReference type="RefSeq" id="WP_141437015.1">
    <property type="nucleotide sequence ID" value="NZ_OBQI01000001.1"/>
</dbReference>
<dbReference type="AlphaFoldDB" id="A0A285UWF3"/>
<dbReference type="PANTHER" id="PTHR43792:SF1">
    <property type="entry name" value="N-ACETYLTRANSFERASE DOMAIN-CONTAINING PROTEIN"/>
    <property type="match status" value="1"/>
</dbReference>
<name>A0A285UWF3_9ACTN</name>
<dbReference type="Gene3D" id="3.40.630.30">
    <property type="match status" value="1"/>
</dbReference>